<evidence type="ECO:0000313" key="2">
    <source>
        <dbReference type="Proteomes" id="UP000029981"/>
    </source>
</evidence>
<proteinExistence type="predicted"/>
<dbReference type="Gramene" id="KGN57850">
    <property type="protein sequence ID" value="KGN57850"/>
    <property type="gene ID" value="Csa_3G353950"/>
</dbReference>
<reference evidence="1 2" key="2">
    <citation type="journal article" date="2009" name="PLoS ONE">
        <title>An integrated genetic and cytogenetic map of the cucumber genome.</title>
        <authorList>
            <person name="Ren Y."/>
            <person name="Zhang Z."/>
            <person name="Liu J."/>
            <person name="Staub J.E."/>
            <person name="Han Y."/>
            <person name="Cheng Z."/>
            <person name="Li X."/>
            <person name="Lu J."/>
            <person name="Miao H."/>
            <person name="Kang H."/>
            <person name="Xie B."/>
            <person name="Gu X."/>
            <person name="Wang X."/>
            <person name="Du Y."/>
            <person name="Jin W."/>
            <person name="Huang S."/>
        </authorList>
    </citation>
    <scope>NUCLEOTIDE SEQUENCE [LARGE SCALE GENOMIC DNA]</scope>
    <source>
        <strain evidence="2">cv. 9930</strain>
    </source>
</reference>
<reference evidence="1 2" key="1">
    <citation type="journal article" date="2009" name="Nat. Genet.">
        <title>The genome of the cucumber, Cucumis sativus L.</title>
        <authorList>
            <person name="Huang S."/>
            <person name="Li R."/>
            <person name="Zhang Z."/>
            <person name="Li L."/>
            <person name="Gu X."/>
            <person name="Fan W."/>
            <person name="Lucas W.J."/>
            <person name="Wang X."/>
            <person name="Xie B."/>
            <person name="Ni P."/>
            <person name="Ren Y."/>
            <person name="Zhu H."/>
            <person name="Li J."/>
            <person name="Lin K."/>
            <person name="Jin W."/>
            <person name="Fei Z."/>
            <person name="Li G."/>
            <person name="Staub J."/>
            <person name="Kilian A."/>
            <person name="van der Vossen E.A."/>
            <person name="Wu Y."/>
            <person name="Guo J."/>
            <person name="He J."/>
            <person name="Jia Z."/>
            <person name="Ren Y."/>
            <person name="Tian G."/>
            <person name="Lu Y."/>
            <person name="Ruan J."/>
            <person name="Qian W."/>
            <person name="Wang M."/>
            <person name="Huang Q."/>
            <person name="Li B."/>
            <person name="Xuan Z."/>
            <person name="Cao J."/>
            <person name="Asan"/>
            <person name="Wu Z."/>
            <person name="Zhang J."/>
            <person name="Cai Q."/>
            <person name="Bai Y."/>
            <person name="Zhao B."/>
            <person name="Han Y."/>
            <person name="Li Y."/>
            <person name="Li X."/>
            <person name="Wang S."/>
            <person name="Shi Q."/>
            <person name="Liu S."/>
            <person name="Cho W.K."/>
            <person name="Kim J.Y."/>
            <person name="Xu Y."/>
            <person name="Heller-Uszynska K."/>
            <person name="Miao H."/>
            <person name="Cheng Z."/>
            <person name="Zhang S."/>
            <person name="Wu J."/>
            <person name="Yang Y."/>
            <person name="Kang H."/>
            <person name="Li M."/>
            <person name="Liang H."/>
            <person name="Ren X."/>
            <person name="Shi Z."/>
            <person name="Wen M."/>
            <person name="Jian M."/>
            <person name="Yang H."/>
            <person name="Zhang G."/>
            <person name="Yang Z."/>
            <person name="Chen R."/>
            <person name="Liu S."/>
            <person name="Li J."/>
            <person name="Ma L."/>
            <person name="Liu H."/>
            <person name="Zhou Y."/>
            <person name="Zhao J."/>
            <person name="Fang X."/>
            <person name="Li G."/>
            <person name="Fang L."/>
            <person name="Li Y."/>
            <person name="Liu D."/>
            <person name="Zheng H."/>
            <person name="Zhang Y."/>
            <person name="Qin N."/>
            <person name="Li Z."/>
            <person name="Yang G."/>
            <person name="Yang S."/>
            <person name="Bolund L."/>
            <person name="Kristiansen K."/>
            <person name="Zheng H."/>
            <person name="Li S."/>
            <person name="Zhang X."/>
            <person name="Yang H."/>
            <person name="Wang J."/>
            <person name="Sun R."/>
            <person name="Zhang B."/>
            <person name="Jiang S."/>
            <person name="Wang J."/>
            <person name="Du Y."/>
            <person name="Li S."/>
        </authorList>
    </citation>
    <scope>NUCLEOTIDE SEQUENCE [LARGE SCALE GENOMIC DNA]</scope>
    <source>
        <strain evidence="2">cv. 9930</strain>
    </source>
</reference>
<accession>A0A0A0L792</accession>
<sequence length="125" mass="14062">MQRWHGRAPVPDAYGRVNGHLGLPLGYLKGKENKGKKKALIQWTQARHHVATWLLLFGASASKSHHFLSLSSYFSLLLSCLSPFLPCATLFCPDSSIFYLIAGLDGMQLQYKECDCSGWTYRNNQ</sequence>
<dbReference type="EMBL" id="CM002924">
    <property type="protein sequence ID" value="KGN57850.1"/>
    <property type="molecule type" value="Genomic_DNA"/>
</dbReference>
<keyword evidence="2" id="KW-1185">Reference proteome</keyword>
<evidence type="ECO:0000313" key="1">
    <source>
        <dbReference type="EMBL" id="KGN57850.1"/>
    </source>
</evidence>
<protein>
    <submittedName>
        <fullName evidence="1">Uncharacterized protein</fullName>
    </submittedName>
</protein>
<organism evidence="1 2">
    <name type="scientific">Cucumis sativus</name>
    <name type="common">Cucumber</name>
    <dbReference type="NCBI Taxonomy" id="3659"/>
    <lineage>
        <taxon>Eukaryota</taxon>
        <taxon>Viridiplantae</taxon>
        <taxon>Streptophyta</taxon>
        <taxon>Embryophyta</taxon>
        <taxon>Tracheophyta</taxon>
        <taxon>Spermatophyta</taxon>
        <taxon>Magnoliopsida</taxon>
        <taxon>eudicotyledons</taxon>
        <taxon>Gunneridae</taxon>
        <taxon>Pentapetalae</taxon>
        <taxon>rosids</taxon>
        <taxon>fabids</taxon>
        <taxon>Cucurbitales</taxon>
        <taxon>Cucurbitaceae</taxon>
        <taxon>Benincaseae</taxon>
        <taxon>Cucumis</taxon>
    </lineage>
</organism>
<reference evidence="1 2" key="4">
    <citation type="journal article" date="2011" name="BMC Genomics">
        <title>RNA-Seq improves annotation of protein-coding genes in the cucumber genome.</title>
        <authorList>
            <person name="Li Z."/>
            <person name="Zhang Z."/>
            <person name="Yan P."/>
            <person name="Huang S."/>
            <person name="Fei Z."/>
            <person name="Lin K."/>
        </authorList>
    </citation>
    <scope>NUCLEOTIDE SEQUENCE [LARGE SCALE GENOMIC DNA]</scope>
    <source>
        <strain evidence="2">cv. 9930</strain>
    </source>
</reference>
<gene>
    <name evidence="1" type="ORF">Csa_3G353950</name>
</gene>
<dbReference type="Proteomes" id="UP000029981">
    <property type="component" value="Chromosome 3"/>
</dbReference>
<name>A0A0A0L792_CUCSA</name>
<reference evidence="1 2" key="3">
    <citation type="journal article" date="2010" name="BMC Genomics">
        <title>Transcriptome sequencing and comparative analysis of cucumber flowers with different sex types.</title>
        <authorList>
            <person name="Guo S."/>
            <person name="Zheng Y."/>
            <person name="Joung J.G."/>
            <person name="Liu S."/>
            <person name="Zhang Z."/>
            <person name="Crasta O.R."/>
            <person name="Sobral B.W."/>
            <person name="Xu Y."/>
            <person name="Huang S."/>
            <person name="Fei Z."/>
        </authorList>
    </citation>
    <scope>NUCLEOTIDE SEQUENCE [LARGE SCALE GENOMIC DNA]</scope>
    <source>
        <strain evidence="2">cv. 9930</strain>
    </source>
</reference>
<dbReference type="AlphaFoldDB" id="A0A0A0L792"/>